<evidence type="ECO:0000256" key="6">
    <source>
        <dbReference type="SAM" id="Phobius"/>
    </source>
</evidence>
<sequence length="280" mass="31781">MTMFFYLLMLLSGFVIAFMACRHHYRLRQQQRIIAGVEKDRQHIRQSTIDVDNILIDNSSWLSLLKQLDTQLSVKMGTLVCVMAIISLTEQIGLFTLSAQDLVMVMLLLLVLIIVIPGLLQKPAITQRYKLMMDALPYFVDLLAVCIQAGMTVENAIKFITHNGEEIDANLSSLMRLLTKRADVSGMEEALGELYRMVDKTEMRMFCATLQQSVHYGTSLYDNLIELSRDMRELQLLSAEEKVGKLSARMSIPLILFIMFPITILIAAPGVLRIMKNALF</sequence>
<evidence type="ECO:0000256" key="1">
    <source>
        <dbReference type="ARBA" id="ARBA00004651"/>
    </source>
</evidence>
<dbReference type="PATRIC" id="fig|1619313.3.peg.3392"/>
<organism evidence="8 9">
    <name type="scientific">Duffyella gerundensis</name>
    <dbReference type="NCBI Taxonomy" id="1619313"/>
    <lineage>
        <taxon>Bacteria</taxon>
        <taxon>Pseudomonadati</taxon>
        <taxon>Pseudomonadota</taxon>
        <taxon>Gammaproteobacteria</taxon>
        <taxon>Enterobacterales</taxon>
        <taxon>Erwiniaceae</taxon>
        <taxon>Duffyella</taxon>
    </lineage>
</organism>
<feature type="domain" description="Type II secretion system protein GspF" evidence="7">
    <location>
        <begin position="139"/>
        <end position="266"/>
    </location>
</feature>
<reference evidence="9" key="1">
    <citation type="submission" date="2015-11" db="EMBL/GenBank/DDBJ databases">
        <authorList>
            <person name="Blom J."/>
        </authorList>
    </citation>
    <scope>NUCLEOTIDE SEQUENCE [LARGE SCALE GENOMIC DNA]</scope>
</reference>
<evidence type="ECO:0000256" key="3">
    <source>
        <dbReference type="ARBA" id="ARBA00022692"/>
    </source>
</evidence>
<dbReference type="GeneID" id="84611759"/>
<dbReference type="EMBL" id="LN907827">
    <property type="protein sequence ID" value="CUU25500.1"/>
    <property type="molecule type" value="Genomic_DNA"/>
</dbReference>
<keyword evidence="3 6" id="KW-0812">Transmembrane</keyword>
<feature type="transmembrane region" description="Helical" evidence="6">
    <location>
        <begin position="76"/>
        <end position="96"/>
    </location>
</feature>
<proteinExistence type="predicted"/>
<evidence type="ECO:0000259" key="7">
    <source>
        <dbReference type="Pfam" id="PF00482"/>
    </source>
</evidence>
<evidence type="ECO:0000256" key="5">
    <source>
        <dbReference type="ARBA" id="ARBA00023136"/>
    </source>
</evidence>
<keyword evidence="2" id="KW-1003">Cell membrane</keyword>
<protein>
    <submittedName>
        <fullName evidence="8">Secretion system protein</fullName>
    </submittedName>
</protein>
<dbReference type="InterPro" id="IPR018076">
    <property type="entry name" value="T2SS_GspF_dom"/>
</dbReference>
<dbReference type="PANTHER" id="PTHR35007">
    <property type="entry name" value="INTEGRAL MEMBRANE PROTEIN-RELATED"/>
    <property type="match status" value="1"/>
</dbReference>
<dbReference type="Proteomes" id="UP000059419">
    <property type="component" value="Chromosome 1"/>
</dbReference>
<comment type="subcellular location">
    <subcellularLocation>
        <location evidence="1">Cell membrane</location>
        <topology evidence="1">Multi-pass membrane protein</topology>
    </subcellularLocation>
</comment>
<dbReference type="GO" id="GO:0005886">
    <property type="term" value="C:plasma membrane"/>
    <property type="evidence" value="ECO:0007669"/>
    <property type="project" value="UniProtKB-SubCell"/>
</dbReference>
<dbReference type="RefSeq" id="WP_225701267.1">
    <property type="nucleotide sequence ID" value="NZ_CP073262.1"/>
</dbReference>
<evidence type="ECO:0000313" key="8">
    <source>
        <dbReference type="EMBL" id="CUU25500.1"/>
    </source>
</evidence>
<gene>
    <name evidence="8" type="ORF">EM595_3269</name>
</gene>
<evidence type="ECO:0000313" key="9">
    <source>
        <dbReference type="Proteomes" id="UP000059419"/>
    </source>
</evidence>
<feature type="transmembrane region" description="Helical" evidence="6">
    <location>
        <begin position="102"/>
        <end position="120"/>
    </location>
</feature>
<feature type="transmembrane region" description="Helical" evidence="6">
    <location>
        <begin position="254"/>
        <end position="275"/>
    </location>
</feature>
<accession>A0A0U5LSW8</accession>
<name>A0A0U5LSW8_9GAMM</name>
<dbReference type="Pfam" id="PF00482">
    <property type="entry name" value="T2SSF"/>
    <property type="match status" value="1"/>
</dbReference>
<dbReference type="KEGG" id="ege:EM595_3269"/>
<keyword evidence="9" id="KW-1185">Reference proteome</keyword>
<keyword evidence="5 6" id="KW-0472">Membrane</keyword>
<dbReference type="STRING" id="1619313.EM595_3269"/>
<dbReference type="PANTHER" id="PTHR35007:SF2">
    <property type="entry name" value="PILUS ASSEMBLE PROTEIN"/>
    <property type="match status" value="1"/>
</dbReference>
<evidence type="ECO:0000256" key="2">
    <source>
        <dbReference type="ARBA" id="ARBA00022475"/>
    </source>
</evidence>
<dbReference type="AlphaFoldDB" id="A0A0U5LSW8"/>
<evidence type="ECO:0000256" key="4">
    <source>
        <dbReference type="ARBA" id="ARBA00022989"/>
    </source>
</evidence>
<feature type="transmembrane region" description="Helical" evidence="6">
    <location>
        <begin position="6"/>
        <end position="25"/>
    </location>
</feature>
<keyword evidence="4 6" id="KW-1133">Transmembrane helix</keyword>